<dbReference type="AlphaFoldDB" id="A0AAV9NEG8"/>
<dbReference type="GO" id="GO:1990275">
    <property type="term" value="F:preribosome binding"/>
    <property type="evidence" value="ECO:0007669"/>
    <property type="project" value="TreeGrafter"/>
</dbReference>
<organism evidence="3 4">
    <name type="scientific">Exophiala bonariae</name>
    <dbReference type="NCBI Taxonomy" id="1690606"/>
    <lineage>
        <taxon>Eukaryota</taxon>
        <taxon>Fungi</taxon>
        <taxon>Dikarya</taxon>
        <taxon>Ascomycota</taxon>
        <taxon>Pezizomycotina</taxon>
        <taxon>Eurotiomycetes</taxon>
        <taxon>Chaetothyriomycetidae</taxon>
        <taxon>Chaetothyriales</taxon>
        <taxon>Herpotrichiellaceae</taxon>
        <taxon>Exophiala</taxon>
    </lineage>
</organism>
<feature type="domain" description="ATPase AAA-type core" evidence="2">
    <location>
        <begin position="241"/>
        <end position="317"/>
    </location>
</feature>
<dbReference type="GO" id="GO:0016887">
    <property type="term" value="F:ATP hydrolysis activity"/>
    <property type="evidence" value="ECO:0007669"/>
    <property type="project" value="InterPro"/>
</dbReference>
<comment type="caution">
    <text evidence="3">The sequence shown here is derived from an EMBL/GenBank/DDBJ whole genome shotgun (WGS) entry which is preliminary data.</text>
</comment>
<protein>
    <recommendedName>
        <fullName evidence="2">ATPase AAA-type core domain-containing protein</fullName>
    </recommendedName>
</protein>
<reference evidence="3 4" key="1">
    <citation type="submission" date="2023-08" db="EMBL/GenBank/DDBJ databases">
        <title>Black Yeasts Isolated from many extreme environments.</title>
        <authorList>
            <person name="Coleine C."/>
            <person name="Stajich J.E."/>
            <person name="Selbmann L."/>
        </authorList>
    </citation>
    <scope>NUCLEOTIDE SEQUENCE [LARGE SCALE GENOMIC DNA]</scope>
    <source>
        <strain evidence="3 4">CCFEE 5792</strain>
    </source>
</reference>
<dbReference type="RefSeq" id="XP_064707892.1">
    <property type="nucleotide sequence ID" value="XM_064855992.1"/>
</dbReference>
<dbReference type="InterPro" id="IPR050168">
    <property type="entry name" value="AAA_ATPase_domain"/>
</dbReference>
<dbReference type="PANTHER" id="PTHR23077:SF132">
    <property type="entry name" value="ATP-DEPENDENT ZN PROTEASE"/>
    <property type="match status" value="1"/>
</dbReference>
<dbReference type="GO" id="GO:0003723">
    <property type="term" value="F:RNA binding"/>
    <property type="evidence" value="ECO:0007669"/>
    <property type="project" value="TreeGrafter"/>
</dbReference>
<keyword evidence="4" id="KW-1185">Reference proteome</keyword>
<dbReference type="GO" id="GO:0042254">
    <property type="term" value="P:ribosome biogenesis"/>
    <property type="evidence" value="ECO:0007669"/>
    <property type="project" value="TreeGrafter"/>
</dbReference>
<dbReference type="InterPro" id="IPR027417">
    <property type="entry name" value="P-loop_NTPase"/>
</dbReference>
<evidence type="ECO:0000256" key="1">
    <source>
        <dbReference type="SAM" id="MobiDB-lite"/>
    </source>
</evidence>
<dbReference type="GeneID" id="89980615"/>
<gene>
    <name evidence="3" type="ORF">LTR84_012472</name>
</gene>
<sequence>MAAPEPFTFVEEINDAPHESFRDYVEILSAKVADTDVQFNARLRQQYPEMIVTTVPSSNLNLIYFADLGYAHYETDSEHDTLLRWRGYVPPDTRHGGEGYLGEVISYAKYKYNFGEEYFILYYVKLGYSILQYILKEPRGEDENQNTRSSETDKLLRAAGAVLYKQQPGIFVFDRMWRKDTALLEEVQKSTWDKVILDEKMKESLVQVSEKFFDTLMRTLSLRDAPIPTLYVKSAPDTYYIGAVFSFARYMAPCLLVLEDVETIVTTRTRSYFFNEVDGLGNNNGILTVASTNFLDQLDPGLSKRPSRFDRKYLFPLPNFHERELYTEFWRAKLMKMKRKITFPKKLLPAMARITDKFSFAYMQEAFVASLLDIARRDTDDPEQLVQRTRAIGFRDVDDDEGEEEEDPDDLDNYLLWRVFKAQVKILRENMDAEGEGEGQGGSESPTPIDDHVAKPAGPNSMGAEPICLDVPSGVYGESNPFGPMVSEGASDVDREWQAKQYLSRWDKYPQRNPAATEFRGLNFGMAWMRH</sequence>
<evidence type="ECO:0000313" key="4">
    <source>
        <dbReference type="Proteomes" id="UP001358417"/>
    </source>
</evidence>
<dbReference type="Gene3D" id="1.10.8.60">
    <property type="match status" value="1"/>
</dbReference>
<dbReference type="EMBL" id="JAVRRD010000008">
    <property type="protein sequence ID" value="KAK5055922.1"/>
    <property type="molecule type" value="Genomic_DNA"/>
</dbReference>
<dbReference type="GO" id="GO:0005524">
    <property type="term" value="F:ATP binding"/>
    <property type="evidence" value="ECO:0007669"/>
    <property type="project" value="InterPro"/>
</dbReference>
<dbReference type="InterPro" id="IPR003959">
    <property type="entry name" value="ATPase_AAA_core"/>
</dbReference>
<proteinExistence type="predicted"/>
<dbReference type="Proteomes" id="UP001358417">
    <property type="component" value="Unassembled WGS sequence"/>
</dbReference>
<dbReference type="SUPFAM" id="SSF52540">
    <property type="entry name" value="P-loop containing nucleoside triphosphate hydrolases"/>
    <property type="match status" value="1"/>
</dbReference>
<evidence type="ECO:0000313" key="3">
    <source>
        <dbReference type="EMBL" id="KAK5055922.1"/>
    </source>
</evidence>
<feature type="region of interest" description="Disordered" evidence="1">
    <location>
        <begin position="433"/>
        <end position="462"/>
    </location>
</feature>
<dbReference type="Pfam" id="PF00004">
    <property type="entry name" value="AAA"/>
    <property type="match status" value="1"/>
</dbReference>
<dbReference type="PANTHER" id="PTHR23077">
    <property type="entry name" value="AAA-FAMILY ATPASE"/>
    <property type="match status" value="1"/>
</dbReference>
<name>A0AAV9NEG8_9EURO</name>
<evidence type="ECO:0000259" key="2">
    <source>
        <dbReference type="Pfam" id="PF00004"/>
    </source>
</evidence>
<dbReference type="Gene3D" id="3.40.50.300">
    <property type="entry name" value="P-loop containing nucleotide triphosphate hydrolases"/>
    <property type="match status" value="1"/>
</dbReference>
<dbReference type="GO" id="GO:0005634">
    <property type="term" value="C:nucleus"/>
    <property type="evidence" value="ECO:0007669"/>
    <property type="project" value="TreeGrafter"/>
</dbReference>
<accession>A0AAV9NEG8</accession>